<dbReference type="Pfam" id="PF04773">
    <property type="entry name" value="FecR"/>
    <property type="match status" value="1"/>
</dbReference>
<protein>
    <submittedName>
        <fullName evidence="4">FecR domain-containing protein</fullName>
    </submittedName>
</protein>
<reference evidence="4 5" key="1">
    <citation type="submission" date="2021-03" db="EMBL/GenBank/DDBJ databases">
        <title>Aliifodinibius sp. nov., a new bacterium isolated from saline soil.</title>
        <authorList>
            <person name="Galisteo C."/>
            <person name="De La Haba R."/>
            <person name="Sanchez-Porro C."/>
            <person name="Ventosa A."/>
        </authorList>
    </citation>
    <scope>NUCLEOTIDE SEQUENCE [LARGE SCALE GENOMIC DNA]</scope>
    <source>
        <strain evidence="4 5">1BSP15-2V2</strain>
    </source>
</reference>
<dbReference type="EMBL" id="JAGGJA010000017">
    <property type="protein sequence ID" value="MCW9708800.1"/>
    <property type="molecule type" value="Genomic_DNA"/>
</dbReference>
<evidence type="ECO:0000259" key="3">
    <source>
        <dbReference type="Pfam" id="PF16344"/>
    </source>
</evidence>
<evidence type="ECO:0000313" key="4">
    <source>
        <dbReference type="EMBL" id="MCW9708800.1"/>
    </source>
</evidence>
<sequence>MTDEKLLKYFKNACTEGERQEVESWLQANDHNAQYYLDFVQARHPAAEPEYDKEKVKARLLDEVQYAMHSNTQSGTDFVRRIVDQNIQWLKAAAAILVILIGGMGGYVWFGGTLSDHSEIGYREFTVPAGKIDSLMLGDGTKVTLNAGTTLKYPEQFIGGSRKVYLVGEAYFDVAHNKAKPFKVQAGALTTTVLGTAFNVTAYREDQQVSVAVTEGKVRVADSGTQRDQPQELTLTPNQSLAYDKQTKRVAKQEGVVSDFISWKEGILIFNEEPLPETVRKLERWYDVNISIPSSGLAGCIIHGKHKGESLDNVLKTISFATGISYEFTEQGVAITGGRCQ</sequence>
<dbReference type="Gene3D" id="3.55.50.30">
    <property type="match status" value="1"/>
</dbReference>
<feature type="domain" description="Protein FecR C-terminal" evidence="3">
    <location>
        <begin position="268"/>
        <end position="331"/>
    </location>
</feature>
<feature type="transmembrane region" description="Helical" evidence="1">
    <location>
        <begin position="89"/>
        <end position="110"/>
    </location>
</feature>
<keyword evidence="1" id="KW-1133">Transmembrane helix</keyword>
<keyword evidence="5" id="KW-1185">Reference proteome</keyword>
<dbReference type="RefSeq" id="WP_265767608.1">
    <property type="nucleotide sequence ID" value="NZ_JAGGJA010000017.1"/>
</dbReference>
<keyword evidence="1" id="KW-0812">Transmembrane</keyword>
<evidence type="ECO:0000256" key="1">
    <source>
        <dbReference type="SAM" id="Phobius"/>
    </source>
</evidence>
<dbReference type="Proteomes" id="UP001207918">
    <property type="component" value="Unassembled WGS sequence"/>
</dbReference>
<dbReference type="InterPro" id="IPR012373">
    <property type="entry name" value="Ferrdict_sens_TM"/>
</dbReference>
<proteinExistence type="predicted"/>
<dbReference type="PANTHER" id="PTHR30273:SF2">
    <property type="entry name" value="PROTEIN FECR"/>
    <property type="match status" value="1"/>
</dbReference>
<evidence type="ECO:0000259" key="2">
    <source>
        <dbReference type="Pfam" id="PF04773"/>
    </source>
</evidence>
<accession>A0ABT3PSG9</accession>
<organism evidence="4 5">
    <name type="scientific">Fodinibius salsisoli</name>
    <dbReference type="NCBI Taxonomy" id="2820877"/>
    <lineage>
        <taxon>Bacteria</taxon>
        <taxon>Pseudomonadati</taxon>
        <taxon>Balneolota</taxon>
        <taxon>Balneolia</taxon>
        <taxon>Balneolales</taxon>
        <taxon>Balneolaceae</taxon>
        <taxon>Fodinibius</taxon>
    </lineage>
</organism>
<dbReference type="Gene3D" id="2.60.120.1440">
    <property type="match status" value="1"/>
</dbReference>
<dbReference type="PANTHER" id="PTHR30273">
    <property type="entry name" value="PERIPLASMIC SIGNAL SENSOR AND SIGMA FACTOR ACTIVATOR FECR-RELATED"/>
    <property type="match status" value="1"/>
</dbReference>
<name>A0ABT3PSG9_9BACT</name>
<gene>
    <name evidence="4" type="ORF">J6I44_18210</name>
</gene>
<dbReference type="Pfam" id="PF16344">
    <property type="entry name" value="FecR_C"/>
    <property type="match status" value="1"/>
</dbReference>
<keyword evidence="1" id="KW-0472">Membrane</keyword>
<dbReference type="InterPro" id="IPR032508">
    <property type="entry name" value="FecR_C"/>
</dbReference>
<evidence type="ECO:0000313" key="5">
    <source>
        <dbReference type="Proteomes" id="UP001207918"/>
    </source>
</evidence>
<dbReference type="InterPro" id="IPR006860">
    <property type="entry name" value="FecR"/>
</dbReference>
<feature type="domain" description="FecR protein" evidence="2">
    <location>
        <begin position="127"/>
        <end position="219"/>
    </location>
</feature>
<dbReference type="PIRSF" id="PIRSF018266">
    <property type="entry name" value="FecR"/>
    <property type="match status" value="1"/>
</dbReference>
<comment type="caution">
    <text evidence="4">The sequence shown here is derived from an EMBL/GenBank/DDBJ whole genome shotgun (WGS) entry which is preliminary data.</text>
</comment>